<dbReference type="Pfam" id="PF00076">
    <property type="entry name" value="RRM_1"/>
    <property type="match status" value="2"/>
</dbReference>
<dbReference type="InterPro" id="IPR008669">
    <property type="entry name" value="LSM_interact"/>
</dbReference>
<evidence type="ECO:0000256" key="1">
    <source>
        <dbReference type="ARBA" id="ARBA00004123"/>
    </source>
</evidence>
<dbReference type="PROSITE" id="PS50102">
    <property type="entry name" value="RRM"/>
    <property type="match status" value="2"/>
</dbReference>
<dbReference type="AlphaFoldDB" id="A0AAD9NSL8"/>
<dbReference type="SMART" id="SM00386">
    <property type="entry name" value="HAT"/>
    <property type="match status" value="8"/>
</dbReference>
<dbReference type="InterPro" id="IPR000504">
    <property type="entry name" value="RRM_dom"/>
</dbReference>
<dbReference type="Gene3D" id="3.30.70.330">
    <property type="match status" value="2"/>
</dbReference>
<dbReference type="PANTHER" id="PTHR17204">
    <property type="entry name" value="PRE-MRNA PROCESSING PROTEIN PRP39-RELATED"/>
    <property type="match status" value="1"/>
</dbReference>
<name>A0AAD9NSL8_RIDPI</name>
<evidence type="ECO:0000256" key="4">
    <source>
        <dbReference type="ARBA" id="ARBA00022884"/>
    </source>
</evidence>
<dbReference type="Pfam" id="PF23241">
    <property type="entry name" value="HAT_PRP39_C"/>
    <property type="match status" value="1"/>
</dbReference>
<dbReference type="InterPro" id="IPR012677">
    <property type="entry name" value="Nucleotide-bd_a/b_plait_sf"/>
</dbReference>
<feature type="compositionally biased region" description="Polar residues" evidence="8">
    <location>
        <begin position="891"/>
        <end position="900"/>
    </location>
</feature>
<dbReference type="GO" id="GO:0005634">
    <property type="term" value="C:nucleus"/>
    <property type="evidence" value="ECO:0007669"/>
    <property type="project" value="UniProtKB-SubCell"/>
</dbReference>
<evidence type="ECO:0000313" key="11">
    <source>
        <dbReference type="Proteomes" id="UP001209878"/>
    </source>
</evidence>
<dbReference type="GO" id="GO:0006397">
    <property type="term" value="P:mRNA processing"/>
    <property type="evidence" value="ECO:0007669"/>
    <property type="project" value="UniProtKB-KW"/>
</dbReference>
<feature type="region of interest" description="Disordered" evidence="8">
    <location>
        <begin position="886"/>
        <end position="922"/>
    </location>
</feature>
<keyword evidence="4 7" id="KW-0694">RNA-binding</keyword>
<dbReference type="SMART" id="SM00360">
    <property type="entry name" value="RRM"/>
    <property type="match status" value="2"/>
</dbReference>
<feature type="domain" description="RRM" evidence="9">
    <location>
        <begin position="679"/>
        <end position="755"/>
    </location>
</feature>
<feature type="compositionally biased region" description="Acidic residues" evidence="8">
    <location>
        <begin position="9"/>
        <end position="39"/>
    </location>
</feature>
<dbReference type="InterPro" id="IPR035979">
    <property type="entry name" value="RBD_domain_sf"/>
</dbReference>
<sequence length="922" mass="104609">MAEERKTDEMDEGEKDDAVDVNEESNDSSEDDQSESEEQNESRIKELQHTLESNPYLYDTHVQLIGLLRQEGELDRLRVAREKMAEVFPLTEELWLAWLEDEEKLAGSDSKARQSVYKLFDRAVKDYFSVRIWLEYVQYSIGGMAETDGIQNIRAVFERAITAVGLHPSKGAQIWEAYHEFETAVLAGLQPAPGAVTTQERQHQQDAQTERIVKLLRRQLSIPLMDMKQTRIEYEEWSPVESHVEEAFGKALRKLKELKPYETALESADPPRLTEYQAYIDYELKQAQPARVQCIYERALQENCLIADLWLQYAKYLDRTLRIQSLCLGVHERAVRNCPWACQLWLGYILALERHSQSHDVIKETFERALGVGFEQTEDTLQLWLIYCDYLRRRINWQNEHTTELEELRTAFDRATSQFEAVQPSADPQCMILRYWARIEAKFCANMPKSRELWKRVLQRGHGSEAHMWLEFFSLERSHGNHKHCTKILQDAVNSVSDWPESLFEAYINYEREEGSLQDYDDAVVRCESQQKRVENRRAKAAEKESQFPNKQKKPGKFGKKGEKGHPPPDGSTGKPAGKWQSSAKVTFKRKAEDSAPPSEGNEGFKKPDLPSPSPTKPQSGLKPPPGYKQGSVRPPPGYQAEAPGDGGDAPQAKKSRVENMADNTGEVTPKTTSRRQACTVFVSNLDFKVNEEGLKELFSKLGDIAEVRLVKNFKGKSKGYAYVEFTDELPVTPALRLDRQPVDGRPMYVSLCQEKTASTGQSKFKYATALEKNKLFVKGLPFTITREAVETIFQQHGQVKDIRLVTHKSGKFKGLAYVEYEDETMASHAVLKTDGLVIGEHTIEVAISNPPVRKQPATAFTPSLGGGKKETADHGRARTMVSFMPRSLQKPGQGQSSAANGDPATGAKMSNADFRNMLLKK</sequence>
<gene>
    <name evidence="10" type="ORF">NP493_420g02015</name>
</gene>
<keyword evidence="5" id="KW-0508">mRNA splicing</keyword>
<evidence type="ECO:0000256" key="6">
    <source>
        <dbReference type="ARBA" id="ARBA00023242"/>
    </source>
</evidence>
<comment type="caution">
    <text evidence="10">The sequence shown here is derived from an EMBL/GenBank/DDBJ whole genome shotgun (WGS) entry which is preliminary data.</text>
</comment>
<dbReference type="SUPFAM" id="SSF48452">
    <property type="entry name" value="TPR-like"/>
    <property type="match status" value="1"/>
</dbReference>
<dbReference type="Gene3D" id="1.25.40.10">
    <property type="entry name" value="Tetratricopeptide repeat domain"/>
    <property type="match status" value="2"/>
</dbReference>
<accession>A0AAD9NSL8</accession>
<feature type="region of interest" description="Disordered" evidence="8">
    <location>
        <begin position="535"/>
        <end position="655"/>
    </location>
</feature>
<feature type="compositionally biased region" description="Basic and acidic residues" evidence="8">
    <location>
        <begin position="535"/>
        <end position="546"/>
    </location>
</feature>
<dbReference type="InterPro" id="IPR003107">
    <property type="entry name" value="HAT"/>
</dbReference>
<keyword evidence="11" id="KW-1185">Reference proteome</keyword>
<reference evidence="10" key="1">
    <citation type="journal article" date="2023" name="Mol. Biol. Evol.">
        <title>Third-Generation Sequencing Reveals the Adaptive Role of the Epigenome in Three Deep-Sea Polychaetes.</title>
        <authorList>
            <person name="Perez M."/>
            <person name="Aroh O."/>
            <person name="Sun Y."/>
            <person name="Lan Y."/>
            <person name="Juniper S.K."/>
            <person name="Young C.R."/>
            <person name="Angers B."/>
            <person name="Qian P.Y."/>
        </authorList>
    </citation>
    <scope>NUCLEOTIDE SEQUENCE</scope>
    <source>
        <strain evidence="10">R07B-5</strain>
    </source>
</reference>
<dbReference type="Proteomes" id="UP001209878">
    <property type="component" value="Unassembled WGS sequence"/>
</dbReference>
<organism evidence="10 11">
    <name type="scientific">Ridgeia piscesae</name>
    <name type="common">Tubeworm</name>
    <dbReference type="NCBI Taxonomy" id="27915"/>
    <lineage>
        <taxon>Eukaryota</taxon>
        <taxon>Metazoa</taxon>
        <taxon>Spiralia</taxon>
        <taxon>Lophotrochozoa</taxon>
        <taxon>Annelida</taxon>
        <taxon>Polychaeta</taxon>
        <taxon>Sedentaria</taxon>
        <taxon>Canalipalpata</taxon>
        <taxon>Sabellida</taxon>
        <taxon>Siboglinidae</taxon>
        <taxon>Ridgeia</taxon>
    </lineage>
</organism>
<dbReference type="InterPro" id="IPR034217">
    <property type="entry name" value="SART3_RRM1"/>
</dbReference>
<dbReference type="PANTHER" id="PTHR17204:SF25">
    <property type="entry name" value="RRM DOMAIN-CONTAINING PROTEIN"/>
    <property type="match status" value="1"/>
</dbReference>
<dbReference type="Pfam" id="PF23240">
    <property type="entry name" value="HAT_PRP39_N"/>
    <property type="match status" value="1"/>
</dbReference>
<dbReference type="EMBL" id="JAODUO010000420">
    <property type="protein sequence ID" value="KAK2180910.1"/>
    <property type="molecule type" value="Genomic_DNA"/>
</dbReference>
<evidence type="ECO:0000256" key="8">
    <source>
        <dbReference type="SAM" id="MobiDB-lite"/>
    </source>
</evidence>
<keyword evidence="6" id="KW-0539">Nucleus</keyword>
<dbReference type="InterPro" id="IPR059164">
    <property type="entry name" value="HAT_PRP39_C"/>
</dbReference>
<dbReference type="GO" id="GO:0003723">
    <property type="term" value="F:RNA binding"/>
    <property type="evidence" value="ECO:0007669"/>
    <property type="project" value="UniProtKB-UniRule"/>
</dbReference>
<evidence type="ECO:0000313" key="10">
    <source>
        <dbReference type="EMBL" id="KAK2180910.1"/>
    </source>
</evidence>
<protein>
    <recommendedName>
        <fullName evidence="9">RRM domain-containing protein</fullName>
    </recommendedName>
</protein>
<dbReference type="InterPro" id="IPR011990">
    <property type="entry name" value="TPR-like_helical_dom_sf"/>
</dbReference>
<dbReference type="CDD" id="cd12392">
    <property type="entry name" value="RRM2_SART3"/>
    <property type="match status" value="1"/>
</dbReference>
<proteinExistence type="predicted"/>
<keyword evidence="3" id="KW-0677">Repeat</keyword>
<evidence type="ECO:0000256" key="2">
    <source>
        <dbReference type="ARBA" id="ARBA00022664"/>
    </source>
</evidence>
<keyword evidence="2" id="KW-0507">mRNA processing</keyword>
<evidence type="ECO:0000256" key="5">
    <source>
        <dbReference type="ARBA" id="ARBA00023187"/>
    </source>
</evidence>
<evidence type="ECO:0000256" key="7">
    <source>
        <dbReference type="PROSITE-ProRule" id="PRU00176"/>
    </source>
</evidence>
<comment type="subcellular location">
    <subcellularLocation>
        <location evidence="1">Nucleus</location>
    </subcellularLocation>
</comment>
<evidence type="ECO:0000256" key="3">
    <source>
        <dbReference type="ARBA" id="ARBA00022737"/>
    </source>
</evidence>
<evidence type="ECO:0000259" key="9">
    <source>
        <dbReference type="PROSITE" id="PS50102"/>
    </source>
</evidence>
<dbReference type="CDD" id="cd12391">
    <property type="entry name" value="RRM1_SART3"/>
    <property type="match status" value="1"/>
</dbReference>
<feature type="region of interest" description="Disordered" evidence="8">
    <location>
        <begin position="1"/>
        <end position="44"/>
    </location>
</feature>
<dbReference type="Pfam" id="PF05391">
    <property type="entry name" value="Lsm_interact"/>
    <property type="match status" value="1"/>
</dbReference>
<feature type="domain" description="RRM" evidence="9">
    <location>
        <begin position="774"/>
        <end position="851"/>
    </location>
</feature>
<dbReference type="SUPFAM" id="SSF54928">
    <property type="entry name" value="RNA-binding domain, RBD"/>
    <property type="match status" value="2"/>
</dbReference>
<dbReference type="InterPro" id="IPR034218">
    <property type="entry name" value="SART3_RRM2"/>
</dbReference>
<dbReference type="GO" id="GO:0008380">
    <property type="term" value="P:RNA splicing"/>
    <property type="evidence" value="ECO:0007669"/>
    <property type="project" value="UniProtKB-KW"/>
</dbReference>
<dbReference type="FunFam" id="1.25.40.10:FF:000098">
    <property type="entry name" value="Squamous cell carcinoma antigen recognized by T-cells 3"/>
    <property type="match status" value="1"/>
</dbReference>